<dbReference type="AlphaFoldDB" id="A0AAD8RJ08"/>
<comment type="caution">
    <text evidence="2">The sequence shown here is derived from an EMBL/GenBank/DDBJ whole genome shotgun (WGS) entry which is preliminary data.</text>
</comment>
<gene>
    <name evidence="2" type="ORF">QYE76_026081</name>
</gene>
<dbReference type="Pfam" id="PF23635">
    <property type="entry name" value="Beta-prop_AT5G49610-like"/>
    <property type="match status" value="1"/>
</dbReference>
<evidence type="ECO:0000313" key="2">
    <source>
        <dbReference type="EMBL" id="KAK1620564.1"/>
    </source>
</evidence>
<dbReference type="EMBL" id="JAUUTY010000006">
    <property type="protein sequence ID" value="KAK1620564.1"/>
    <property type="molecule type" value="Genomic_DNA"/>
</dbReference>
<reference evidence="2" key="1">
    <citation type="submission" date="2023-07" db="EMBL/GenBank/DDBJ databases">
        <title>A chromosome-level genome assembly of Lolium multiflorum.</title>
        <authorList>
            <person name="Chen Y."/>
            <person name="Copetti D."/>
            <person name="Kolliker R."/>
            <person name="Studer B."/>
        </authorList>
    </citation>
    <scope>NUCLEOTIDE SEQUENCE</scope>
    <source>
        <strain evidence="2">02402/16</strain>
        <tissue evidence="2">Leaf</tissue>
    </source>
</reference>
<sequence length="442" mass="49689">MEDDAAAAAAVSKVLSDDDLLAEILVRAGFPTTLVRAAAVCKRWLHHASHKAFLRRFRKLNPPRILGFYTQIFQGDPRFVPMLPQPPELAAAVRIVKGYSFGAPNDGDSLVSHEVLVHDCRNGSVSTALRSTRNHAMRFEELLGFTVGMDSPLCPEKAMAIDPPLSPHHQHPKYRGLGPAGFLILSREEKDGSLSYFFVLLENPTSLDTTSETNFAVHVFMLKDGAWCMLASATTQIDHWREDIRAVLVDNRIYIMATYIEITVLDLTTSSFSTVKLPPGLSDSMISRADDASSVSLVGMKEHQLGIWLHKGDSWSIVGTICLREMCANLMMSDCSVKDMIISPLWIIHVGDNAEFVILQMGRSVFYLDTRCRTLRTLYETPEDELYQVDFSIQPFMMIWPPTFPAIKCDPTRFAFWPLDTLYYSDLIDVLWLSKVRLPSHC</sequence>
<protein>
    <recommendedName>
        <fullName evidence="1">F-box protein AT5G49610-like beta-propeller domain-containing protein</fullName>
    </recommendedName>
</protein>
<dbReference type="PANTHER" id="PTHR33207">
    <property type="entry name" value="F-BOX DOMAIN CONTAINING PROTEIN-RELATED"/>
    <property type="match status" value="1"/>
</dbReference>
<feature type="domain" description="F-box protein AT5G49610-like beta-propeller" evidence="1">
    <location>
        <begin position="117"/>
        <end position="404"/>
    </location>
</feature>
<keyword evidence="3" id="KW-1185">Reference proteome</keyword>
<dbReference type="SUPFAM" id="SSF81383">
    <property type="entry name" value="F-box domain"/>
    <property type="match status" value="1"/>
</dbReference>
<name>A0AAD8RJ08_LOLMU</name>
<dbReference type="Proteomes" id="UP001231189">
    <property type="component" value="Unassembled WGS sequence"/>
</dbReference>
<proteinExistence type="predicted"/>
<evidence type="ECO:0000313" key="3">
    <source>
        <dbReference type="Proteomes" id="UP001231189"/>
    </source>
</evidence>
<organism evidence="2 3">
    <name type="scientific">Lolium multiflorum</name>
    <name type="common">Italian ryegrass</name>
    <name type="synonym">Lolium perenne subsp. multiflorum</name>
    <dbReference type="NCBI Taxonomy" id="4521"/>
    <lineage>
        <taxon>Eukaryota</taxon>
        <taxon>Viridiplantae</taxon>
        <taxon>Streptophyta</taxon>
        <taxon>Embryophyta</taxon>
        <taxon>Tracheophyta</taxon>
        <taxon>Spermatophyta</taxon>
        <taxon>Magnoliopsida</taxon>
        <taxon>Liliopsida</taxon>
        <taxon>Poales</taxon>
        <taxon>Poaceae</taxon>
        <taxon>BOP clade</taxon>
        <taxon>Pooideae</taxon>
        <taxon>Poodae</taxon>
        <taxon>Poeae</taxon>
        <taxon>Poeae Chloroplast Group 2 (Poeae type)</taxon>
        <taxon>Loliodinae</taxon>
        <taxon>Loliinae</taxon>
        <taxon>Lolium</taxon>
    </lineage>
</organism>
<accession>A0AAD8RJ08</accession>
<dbReference type="InterPro" id="IPR036047">
    <property type="entry name" value="F-box-like_dom_sf"/>
</dbReference>
<dbReference type="InterPro" id="IPR056594">
    <property type="entry name" value="AT5G49610-like_b-prop"/>
</dbReference>
<evidence type="ECO:0000259" key="1">
    <source>
        <dbReference type="Pfam" id="PF23635"/>
    </source>
</evidence>